<sequence>MEKAVAMKYKKIHQVKHSFLLTSLRKGEI</sequence>
<accession>A0A2P2P420</accession>
<evidence type="ECO:0000313" key="1">
    <source>
        <dbReference type="EMBL" id="MBX49470.1"/>
    </source>
</evidence>
<proteinExistence type="predicted"/>
<name>A0A2P2P420_RHIMU</name>
<dbReference type="AlphaFoldDB" id="A0A2P2P420"/>
<reference evidence="1" key="1">
    <citation type="submission" date="2018-02" db="EMBL/GenBank/DDBJ databases">
        <title>Rhizophora mucronata_Transcriptome.</title>
        <authorList>
            <person name="Meera S.P."/>
            <person name="Sreeshan A."/>
            <person name="Augustine A."/>
        </authorList>
    </citation>
    <scope>NUCLEOTIDE SEQUENCE</scope>
    <source>
        <tissue evidence="1">Leaf</tissue>
    </source>
</reference>
<organism evidence="1">
    <name type="scientific">Rhizophora mucronata</name>
    <name type="common">Asiatic mangrove</name>
    <dbReference type="NCBI Taxonomy" id="61149"/>
    <lineage>
        <taxon>Eukaryota</taxon>
        <taxon>Viridiplantae</taxon>
        <taxon>Streptophyta</taxon>
        <taxon>Embryophyta</taxon>
        <taxon>Tracheophyta</taxon>
        <taxon>Spermatophyta</taxon>
        <taxon>Magnoliopsida</taxon>
        <taxon>eudicotyledons</taxon>
        <taxon>Gunneridae</taxon>
        <taxon>Pentapetalae</taxon>
        <taxon>rosids</taxon>
        <taxon>fabids</taxon>
        <taxon>Malpighiales</taxon>
        <taxon>Rhizophoraceae</taxon>
        <taxon>Rhizophora</taxon>
    </lineage>
</organism>
<protein>
    <submittedName>
        <fullName evidence="1">Uncharacterized protein</fullName>
    </submittedName>
</protein>
<dbReference type="EMBL" id="GGEC01068986">
    <property type="protein sequence ID" value="MBX49470.1"/>
    <property type="molecule type" value="Transcribed_RNA"/>
</dbReference>